<evidence type="ECO:0000256" key="2">
    <source>
        <dbReference type="ARBA" id="ARBA00022448"/>
    </source>
</evidence>
<dbReference type="InterPro" id="IPR004841">
    <property type="entry name" value="AA-permease/SLC12A_dom"/>
</dbReference>
<feature type="domain" description="Amino acid permease/ SLC12A" evidence="9">
    <location>
        <begin position="38"/>
        <end position="496"/>
    </location>
</feature>
<feature type="transmembrane region" description="Helical" evidence="8">
    <location>
        <begin position="433"/>
        <end position="458"/>
    </location>
</feature>
<feature type="transmembrane region" description="Helical" evidence="8">
    <location>
        <begin position="149"/>
        <end position="169"/>
    </location>
</feature>
<dbReference type="Proteomes" id="UP001365542">
    <property type="component" value="Unassembled WGS sequence"/>
</dbReference>
<evidence type="ECO:0000256" key="4">
    <source>
        <dbReference type="ARBA" id="ARBA00022692"/>
    </source>
</evidence>
<dbReference type="GO" id="GO:0015171">
    <property type="term" value="F:amino acid transmembrane transporter activity"/>
    <property type="evidence" value="ECO:0007669"/>
    <property type="project" value="TreeGrafter"/>
</dbReference>
<evidence type="ECO:0000256" key="6">
    <source>
        <dbReference type="ARBA" id="ARBA00022989"/>
    </source>
</evidence>
<keyword evidence="6 8" id="KW-1133">Transmembrane helix</keyword>
<feature type="transmembrane region" description="Helical" evidence="8">
    <location>
        <begin position="470"/>
        <end position="488"/>
    </location>
</feature>
<feature type="transmembrane region" description="Helical" evidence="8">
    <location>
        <begin position="303"/>
        <end position="331"/>
    </location>
</feature>
<dbReference type="InterPro" id="IPR004840">
    <property type="entry name" value="Amino_acid_permease_CS"/>
</dbReference>
<dbReference type="PANTHER" id="PTHR43341">
    <property type="entry name" value="AMINO ACID PERMEASE"/>
    <property type="match status" value="1"/>
</dbReference>
<reference evidence="10 11" key="1">
    <citation type="submission" date="2019-10" db="EMBL/GenBank/DDBJ databases">
        <authorList>
            <person name="Palmer J.M."/>
        </authorList>
    </citation>
    <scope>NUCLEOTIDE SEQUENCE [LARGE SCALE GENOMIC DNA]</scope>
    <source>
        <strain evidence="10 11">TWF694</strain>
    </source>
</reference>
<dbReference type="PROSITE" id="PS00218">
    <property type="entry name" value="AMINO_ACID_PERMEASE_1"/>
    <property type="match status" value="1"/>
</dbReference>
<feature type="transmembrane region" description="Helical" evidence="8">
    <location>
        <begin position="68"/>
        <end position="87"/>
    </location>
</feature>
<dbReference type="PIRSF" id="PIRSF006060">
    <property type="entry name" value="AA_transporter"/>
    <property type="match status" value="1"/>
</dbReference>
<evidence type="ECO:0000256" key="1">
    <source>
        <dbReference type="ARBA" id="ARBA00004651"/>
    </source>
</evidence>
<feature type="transmembrane region" description="Helical" evidence="8">
    <location>
        <begin position="175"/>
        <end position="195"/>
    </location>
</feature>
<dbReference type="PANTHER" id="PTHR43341:SF1">
    <property type="entry name" value="GENERAL AMINO-ACID PERMEASE GAP1"/>
    <property type="match status" value="1"/>
</dbReference>
<organism evidence="10 11">
    <name type="scientific">Orbilia ellipsospora</name>
    <dbReference type="NCBI Taxonomy" id="2528407"/>
    <lineage>
        <taxon>Eukaryota</taxon>
        <taxon>Fungi</taxon>
        <taxon>Dikarya</taxon>
        <taxon>Ascomycota</taxon>
        <taxon>Pezizomycotina</taxon>
        <taxon>Orbiliomycetes</taxon>
        <taxon>Orbiliales</taxon>
        <taxon>Orbiliaceae</taxon>
        <taxon>Orbilia</taxon>
    </lineage>
</organism>
<sequence length="540" mass="58993">MHYPETKPEVDKDVVVVDTEVGSARPTNELKRGLKGRHMQMIAIGGSIGAGLFVGAGGALHAGGPASLVIDFIIIGIMLLFTVHALGELAVMYPINGAFYTYSVRFIDPAWGFAMGWNYALNWLIVLPFELTASAVTLQFWSDKLPNQGIFIAIFLVLVIVINIFGVRGYGEVEFVLGVIKVVAVIGFIILAIIINCGGVPTDHRGYIGGKYWSEPGAFRNGFKGFCSVFVTASFAFGGTELVGLGAAETENPRKTLPKATKQVLWRIMIFYVLSLLLLGLVVPSDDALLANASGAQTKFSPFVRAMTLAGIPVLPSIFNAVILISVISVANTCSYGSTRTIQALAERGHAPKFFAKIDAQGRPIYALILALAFGFLGFIVLAPNGNTIFFWLLSLSGLSNFFSWGSINYAHIQFRKAWKLQGRSLNELPFKAGFGTWGSWIGLSLNILCLIAQFYVALFPIGGSPDAEAFFQSYLGAPIVLVCFLGYKIYSREWKWGVNLREVDLDAGRRDLDVAEIIRQENEEKANWSSARRAYDWCC</sequence>
<comment type="caution">
    <text evidence="10">The sequence shown here is derived from an EMBL/GenBank/DDBJ whole genome shotgun (WGS) entry which is preliminary data.</text>
</comment>
<evidence type="ECO:0000259" key="9">
    <source>
        <dbReference type="Pfam" id="PF00324"/>
    </source>
</evidence>
<dbReference type="AlphaFoldDB" id="A0AAV9X3G5"/>
<evidence type="ECO:0000313" key="11">
    <source>
        <dbReference type="Proteomes" id="UP001365542"/>
    </source>
</evidence>
<keyword evidence="11" id="KW-1185">Reference proteome</keyword>
<comment type="subcellular location">
    <subcellularLocation>
        <location evidence="1">Cell membrane</location>
        <topology evidence="1">Multi-pass membrane protein</topology>
    </subcellularLocation>
</comment>
<feature type="transmembrane region" description="Helical" evidence="8">
    <location>
        <begin position="264"/>
        <end position="283"/>
    </location>
</feature>
<evidence type="ECO:0000256" key="3">
    <source>
        <dbReference type="ARBA" id="ARBA00022475"/>
    </source>
</evidence>
<feature type="transmembrane region" description="Helical" evidence="8">
    <location>
        <begin position="123"/>
        <end position="142"/>
    </location>
</feature>
<evidence type="ECO:0000256" key="8">
    <source>
        <dbReference type="SAM" id="Phobius"/>
    </source>
</evidence>
<protein>
    <recommendedName>
        <fullName evidence="9">Amino acid permease/ SLC12A domain-containing protein</fullName>
    </recommendedName>
</protein>
<keyword evidence="5" id="KW-0029">Amino-acid transport</keyword>
<feature type="transmembrane region" description="Helical" evidence="8">
    <location>
        <begin position="41"/>
        <end position="62"/>
    </location>
</feature>
<dbReference type="EMBL" id="JAVHJO010000012">
    <property type="protein sequence ID" value="KAK6532062.1"/>
    <property type="molecule type" value="Genomic_DNA"/>
</dbReference>
<keyword evidence="7 8" id="KW-0472">Membrane</keyword>
<dbReference type="InterPro" id="IPR004762">
    <property type="entry name" value="Amino_acid_permease_fungi"/>
</dbReference>
<evidence type="ECO:0000256" key="5">
    <source>
        <dbReference type="ARBA" id="ARBA00022970"/>
    </source>
</evidence>
<keyword evidence="2" id="KW-0813">Transport</keyword>
<dbReference type="InterPro" id="IPR050524">
    <property type="entry name" value="APC_YAT"/>
</dbReference>
<accession>A0AAV9X3G5</accession>
<evidence type="ECO:0000313" key="10">
    <source>
        <dbReference type="EMBL" id="KAK6532062.1"/>
    </source>
</evidence>
<dbReference type="Gene3D" id="1.20.1740.10">
    <property type="entry name" value="Amino acid/polyamine transporter I"/>
    <property type="match status" value="1"/>
</dbReference>
<feature type="transmembrane region" description="Helical" evidence="8">
    <location>
        <begin position="389"/>
        <end position="412"/>
    </location>
</feature>
<name>A0AAV9X3G5_9PEZI</name>
<dbReference type="GO" id="GO:0005886">
    <property type="term" value="C:plasma membrane"/>
    <property type="evidence" value="ECO:0007669"/>
    <property type="project" value="UniProtKB-SubCell"/>
</dbReference>
<evidence type="ECO:0000256" key="7">
    <source>
        <dbReference type="ARBA" id="ARBA00023136"/>
    </source>
</evidence>
<dbReference type="Pfam" id="PF00324">
    <property type="entry name" value="AA_permease"/>
    <property type="match status" value="1"/>
</dbReference>
<keyword evidence="4 8" id="KW-0812">Transmembrane</keyword>
<feature type="transmembrane region" description="Helical" evidence="8">
    <location>
        <begin position="365"/>
        <end position="383"/>
    </location>
</feature>
<gene>
    <name evidence="10" type="ORF">TWF694_003225</name>
</gene>
<dbReference type="NCBIfam" id="TIGR00913">
    <property type="entry name" value="2A0310"/>
    <property type="match status" value="1"/>
</dbReference>
<dbReference type="FunFam" id="1.20.1740.10:FF:000017">
    <property type="entry name" value="Amino acid permease"/>
    <property type="match status" value="1"/>
</dbReference>
<keyword evidence="3" id="KW-1003">Cell membrane</keyword>
<proteinExistence type="predicted"/>